<gene>
    <name evidence="1" type="ORF">UR96_C0013G0019</name>
</gene>
<name>A0A0G0FYP1_9BACT</name>
<evidence type="ECO:0000313" key="2">
    <source>
        <dbReference type="Proteomes" id="UP000034140"/>
    </source>
</evidence>
<sequence>MVNLHVIGRFPNLVGGRKIEFNQPLPFGDISVDFKDFPKGLEDHYYIDLLTEVFNLKGLLKFKIGIDWAEYQMAGGEHGGDFFDEEITKIFSEYM</sequence>
<evidence type="ECO:0000313" key="1">
    <source>
        <dbReference type="EMBL" id="KKP92450.1"/>
    </source>
</evidence>
<accession>A0A0G0FYP1</accession>
<organism evidence="1 2">
    <name type="scientific">candidate division WS6 bacterium GW2011_GWC1_36_11</name>
    <dbReference type="NCBI Taxonomy" id="1619090"/>
    <lineage>
        <taxon>Bacteria</taxon>
        <taxon>Candidatus Dojkabacteria</taxon>
    </lineage>
</organism>
<dbReference type="Proteomes" id="UP000034140">
    <property type="component" value="Unassembled WGS sequence"/>
</dbReference>
<dbReference type="EMBL" id="LBRE01000013">
    <property type="protein sequence ID" value="KKP92450.1"/>
    <property type="molecule type" value="Genomic_DNA"/>
</dbReference>
<protein>
    <submittedName>
        <fullName evidence="1">Uncharacterized protein</fullName>
    </submittedName>
</protein>
<proteinExistence type="predicted"/>
<comment type="caution">
    <text evidence="1">The sequence shown here is derived from an EMBL/GenBank/DDBJ whole genome shotgun (WGS) entry which is preliminary data.</text>
</comment>
<reference evidence="1 2" key="1">
    <citation type="journal article" date="2015" name="Nature">
        <title>rRNA introns, odd ribosomes, and small enigmatic genomes across a large radiation of phyla.</title>
        <authorList>
            <person name="Brown C.T."/>
            <person name="Hug L.A."/>
            <person name="Thomas B.C."/>
            <person name="Sharon I."/>
            <person name="Castelle C.J."/>
            <person name="Singh A."/>
            <person name="Wilkins M.J."/>
            <person name="Williams K.H."/>
            <person name="Banfield J.F."/>
        </authorList>
    </citation>
    <scope>NUCLEOTIDE SEQUENCE [LARGE SCALE GENOMIC DNA]</scope>
</reference>
<dbReference type="AlphaFoldDB" id="A0A0G0FYP1"/>